<dbReference type="InterPro" id="IPR014729">
    <property type="entry name" value="Rossmann-like_a/b/a_fold"/>
</dbReference>
<reference evidence="4 5" key="1">
    <citation type="journal article" date="2007" name="Proc. Natl. Acad. Sci. U.S.A.">
        <title>The genome of Syntrophus aciditrophicus: life at the thermodynamic limit of microbial growth.</title>
        <authorList>
            <person name="McInerney M.J."/>
            <person name="Rohlin L."/>
            <person name="Mouttaki H."/>
            <person name="Kim U."/>
            <person name="Krupp R.S."/>
            <person name="Rios-Hernandez L."/>
            <person name="Sieber J."/>
            <person name="Struchtemeyer C.G."/>
            <person name="Bhattacharyya A."/>
            <person name="Campbell J.W."/>
            <person name="Gunsalus R.P."/>
        </authorList>
    </citation>
    <scope>NUCLEOTIDE SEQUENCE [LARGE SCALE GENOMIC DNA]</scope>
    <source>
        <strain evidence="4 5">SB</strain>
    </source>
</reference>
<name>Q2LPI1_SYNAS</name>
<dbReference type="PANTHER" id="PTHR21342">
    <property type="entry name" value="PHOSPHOPANTETHEINE ADENYLYLTRANSFERASE"/>
    <property type="match status" value="1"/>
</dbReference>
<evidence type="ECO:0000256" key="1">
    <source>
        <dbReference type="ARBA" id="ARBA00022679"/>
    </source>
</evidence>
<evidence type="ECO:0000259" key="3">
    <source>
        <dbReference type="Pfam" id="PF01467"/>
    </source>
</evidence>
<dbReference type="KEGG" id="sat:SYN_00623"/>
<dbReference type="InParanoid" id="Q2LPI1"/>
<keyword evidence="1" id="KW-0808">Transferase</keyword>
<dbReference type="AlphaFoldDB" id="Q2LPI1"/>
<protein>
    <submittedName>
        <fullName evidence="4">Nicotinamide mononucleotide adenylyltransferase</fullName>
    </submittedName>
</protein>
<dbReference type="HOGENOM" id="CLU_108783_0_0_7"/>
<dbReference type="GO" id="GO:0016779">
    <property type="term" value="F:nucleotidyltransferase activity"/>
    <property type="evidence" value="ECO:0007669"/>
    <property type="project" value="UniProtKB-KW"/>
</dbReference>
<evidence type="ECO:0000313" key="5">
    <source>
        <dbReference type="Proteomes" id="UP000001933"/>
    </source>
</evidence>
<proteinExistence type="predicted"/>
<sequence length="208" mass="24182">MLRSGRRGYNKMIGETVPKIETGVIHGRFQVFHNDHLKYLLAGMRLCRHLFVGITNPDPKLTMEETVDKKRSSSLANPLTYYERYVMIRTVLEEAGIESSHFSIVPLPINLPELYRCYVPMDAVFFLSIYDDWGRKKLNYFHLLGLKTHVLWEVPLEAKGISAEDVRNRMIHGEPWEHLVPPCVAHLMKKWDIPARLRNISELTQTNP</sequence>
<dbReference type="SUPFAM" id="SSF52374">
    <property type="entry name" value="Nucleotidylyl transferase"/>
    <property type="match status" value="1"/>
</dbReference>
<keyword evidence="2 4" id="KW-0548">Nucleotidyltransferase</keyword>
<dbReference type="EMBL" id="CP000252">
    <property type="protein sequence ID" value="ABC76014.1"/>
    <property type="molecule type" value="Genomic_DNA"/>
</dbReference>
<dbReference type="PANTHER" id="PTHR21342:SF0">
    <property type="entry name" value="BIFUNCTIONAL NMN ADENYLYLTRANSFERASE_NUDIX HYDROLASE"/>
    <property type="match status" value="1"/>
</dbReference>
<evidence type="ECO:0000256" key="2">
    <source>
        <dbReference type="ARBA" id="ARBA00022695"/>
    </source>
</evidence>
<evidence type="ECO:0000313" key="4">
    <source>
        <dbReference type="EMBL" id="ABC76014.1"/>
    </source>
</evidence>
<feature type="domain" description="Cytidyltransferase-like" evidence="3">
    <location>
        <begin position="25"/>
        <end position="169"/>
    </location>
</feature>
<dbReference type="STRING" id="56780.SYN_00623"/>
<dbReference type="Proteomes" id="UP000001933">
    <property type="component" value="Chromosome"/>
</dbReference>
<organism evidence="4 5">
    <name type="scientific">Syntrophus aciditrophicus (strain SB)</name>
    <dbReference type="NCBI Taxonomy" id="56780"/>
    <lineage>
        <taxon>Bacteria</taxon>
        <taxon>Pseudomonadati</taxon>
        <taxon>Thermodesulfobacteriota</taxon>
        <taxon>Syntrophia</taxon>
        <taxon>Syntrophales</taxon>
        <taxon>Syntrophaceae</taxon>
        <taxon>Syntrophus</taxon>
    </lineage>
</organism>
<keyword evidence="5" id="KW-1185">Reference proteome</keyword>
<accession>Q2LPI1</accession>
<dbReference type="Gene3D" id="3.40.50.620">
    <property type="entry name" value="HUPs"/>
    <property type="match status" value="1"/>
</dbReference>
<dbReference type="Pfam" id="PF01467">
    <property type="entry name" value="CTP_transf_like"/>
    <property type="match status" value="1"/>
</dbReference>
<gene>
    <name evidence="4" type="ORF">SYN_00623</name>
</gene>
<dbReference type="eggNOG" id="COG1056">
    <property type="taxonomic scope" value="Bacteria"/>
</dbReference>
<dbReference type="InterPro" id="IPR004821">
    <property type="entry name" value="Cyt_trans-like"/>
</dbReference>